<protein>
    <submittedName>
        <fullName evidence="1">Uncharacterized protein</fullName>
    </submittedName>
</protein>
<evidence type="ECO:0000313" key="1">
    <source>
        <dbReference type="EMBL" id="KAJ1155886.1"/>
    </source>
</evidence>
<name>A0AAV7RSW2_PLEWA</name>
<keyword evidence="2" id="KW-1185">Reference proteome</keyword>
<dbReference type="AlphaFoldDB" id="A0AAV7RSW2"/>
<dbReference type="Gene3D" id="3.30.250.20">
    <property type="entry name" value="L1 transposable element, C-terminal domain"/>
    <property type="match status" value="1"/>
</dbReference>
<dbReference type="EMBL" id="JANPWB010000009">
    <property type="protein sequence ID" value="KAJ1155886.1"/>
    <property type="molecule type" value="Genomic_DNA"/>
</dbReference>
<dbReference type="Proteomes" id="UP001066276">
    <property type="component" value="Chromosome 5"/>
</dbReference>
<organism evidence="1 2">
    <name type="scientific">Pleurodeles waltl</name>
    <name type="common">Iberian ribbed newt</name>
    <dbReference type="NCBI Taxonomy" id="8319"/>
    <lineage>
        <taxon>Eukaryota</taxon>
        <taxon>Metazoa</taxon>
        <taxon>Chordata</taxon>
        <taxon>Craniata</taxon>
        <taxon>Vertebrata</taxon>
        <taxon>Euteleostomi</taxon>
        <taxon>Amphibia</taxon>
        <taxon>Batrachia</taxon>
        <taxon>Caudata</taxon>
        <taxon>Salamandroidea</taxon>
        <taxon>Salamandridae</taxon>
        <taxon>Pleurodelinae</taxon>
        <taxon>Pleurodeles</taxon>
    </lineage>
</organism>
<dbReference type="InterPro" id="IPR042566">
    <property type="entry name" value="L1_C"/>
</dbReference>
<gene>
    <name evidence="1" type="ORF">NDU88_008611</name>
</gene>
<reference evidence="1" key="1">
    <citation type="journal article" date="2022" name="bioRxiv">
        <title>Sequencing and chromosome-scale assembly of the giantPleurodeles waltlgenome.</title>
        <authorList>
            <person name="Brown T."/>
            <person name="Elewa A."/>
            <person name="Iarovenko S."/>
            <person name="Subramanian E."/>
            <person name="Araus A.J."/>
            <person name="Petzold A."/>
            <person name="Susuki M."/>
            <person name="Suzuki K.-i.T."/>
            <person name="Hayashi T."/>
            <person name="Toyoda A."/>
            <person name="Oliveira C."/>
            <person name="Osipova E."/>
            <person name="Leigh N.D."/>
            <person name="Simon A."/>
            <person name="Yun M.H."/>
        </authorList>
    </citation>
    <scope>NUCLEOTIDE SEQUENCE</scope>
    <source>
        <strain evidence="1">20211129_DDA</strain>
        <tissue evidence="1">Liver</tissue>
    </source>
</reference>
<sequence length="164" mass="18717">MADFSRETNERRKEFMALRSRMSQLEVKYGLFEPARLRATKNGVSKNFYVPEDLRIYLDSLQSQSIDTTDSGRPLRPSCDIQDTMSPTFSQEGPGCIEPNHQPRGRDLDRLAKTHDLRGQILQEVALHSQLSDSQILPPTEAHIGPYLKLNLLETTCTYLYSQS</sequence>
<accession>A0AAV7RSW2</accession>
<comment type="caution">
    <text evidence="1">The sequence shown here is derived from an EMBL/GenBank/DDBJ whole genome shotgun (WGS) entry which is preliminary data.</text>
</comment>
<evidence type="ECO:0000313" key="2">
    <source>
        <dbReference type="Proteomes" id="UP001066276"/>
    </source>
</evidence>
<proteinExistence type="predicted"/>